<feature type="domain" description="Sec16 Sec23-binding" evidence="9">
    <location>
        <begin position="1291"/>
        <end position="1583"/>
    </location>
</feature>
<feature type="compositionally biased region" description="Low complexity" evidence="6">
    <location>
        <begin position="1696"/>
        <end position="1707"/>
    </location>
</feature>
<comment type="similarity">
    <text evidence="5">Belongs to the SEC16 family.</text>
</comment>
<feature type="region of interest" description="Disordered" evidence="6">
    <location>
        <begin position="428"/>
        <end position="626"/>
    </location>
</feature>
<feature type="region of interest" description="Disordered" evidence="6">
    <location>
        <begin position="878"/>
        <end position="957"/>
    </location>
</feature>
<dbReference type="EMBL" id="QQZK01000005">
    <property type="protein sequence ID" value="KAF5104658.1"/>
    <property type="molecule type" value="Genomic_DNA"/>
</dbReference>
<dbReference type="CDD" id="cd00144">
    <property type="entry name" value="MPP_PPP_family"/>
    <property type="match status" value="1"/>
</dbReference>
<gene>
    <name evidence="11" type="ORF">DV451_000414</name>
</gene>
<feature type="compositionally biased region" description="Acidic residues" evidence="6">
    <location>
        <begin position="550"/>
        <end position="559"/>
    </location>
</feature>
<dbReference type="GO" id="GO:0006914">
    <property type="term" value="P:autophagy"/>
    <property type="evidence" value="ECO:0007669"/>
    <property type="project" value="UniProtKB-KW"/>
</dbReference>
<feature type="compositionally biased region" description="Basic and acidic residues" evidence="6">
    <location>
        <begin position="569"/>
        <end position="580"/>
    </location>
</feature>
<feature type="region of interest" description="Disordered" evidence="6">
    <location>
        <begin position="2042"/>
        <end position="2164"/>
    </location>
</feature>
<dbReference type="InterPro" id="IPR024298">
    <property type="entry name" value="Sec16_Sec23-bd"/>
</dbReference>
<feature type="compositionally biased region" description="Polar residues" evidence="6">
    <location>
        <begin position="980"/>
        <end position="1000"/>
    </location>
</feature>
<evidence type="ECO:0000256" key="2">
    <source>
        <dbReference type="ARBA" id="ARBA00022448"/>
    </source>
</evidence>
<keyword evidence="5" id="KW-0653">Protein transport</keyword>
<dbReference type="Pfam" id="PF12932">
    <property type="entry name" value="Sec16"/>
    <property type="match status" value="1"/>
</dbReference>
<feature type="transmembrane region" description="Helical" evidence="7">
    <location>
        <begin position="46"/>
        <end position="64"/>
    </location>
</feature>
<name>A0A9P5GA96_GEOCN</name>
<dbReference type="Gene3D" id="3.60.21.10">
    <property type="match status" value="1"/>
</dbReference>
<feature type="compositionally biased region" description="Basic and acidic residues" evidence="6">
    <location>
        <begin position="791"/>
        <end position="806"/>
    </location>
</feature>
<feature type="compositionally biased region" description="Polar residues" evidence="6">
    <location>
        <begin position="1940"/>
        <end position="1957"/>
    </location>
</feature>
<dbReference type="GO" id="GO:0000298">
    <property type="term" value="F:endopolyphosphatase activity"/>
    <property type="evidence" value="ECO:0007669"/>
    <property type="project" value="TreeGrafter"/>
</dbReference>
<dbReference type="InterPro" id="IPR024340">
    <property type="entry name" value="Sec16_CCD"/>
</dbReference>
<feature type="compositionally biased region" description="Pro residues" evidence="6">
    <location>
        <begin position="1005"/>
        <end position="1018"/>
    </location>
</feature>
<feature type="compositionally biased region" description="Polar residues" evidence="6">
    <location>
        <begin position="1712"/>
        <end position="1723"/>
    </location>
</feature>
<dbReference type="GO" id="GO:0005789">
    <property type="term" value="C:endoplasmic reticulum membrane"/>
    <property type="evidence" value="ECO:0007669"/>
    <property type="project" value="UniProtKB-SubCell"/>
</dbReference>
<feature type="compositionally biased region" description="Low complexity" evidence="6">
    <location>
        <begin position="2062"/>
        <end position="2105"/>
    </location>
</feature>
<dbReference type="SUPFAM" id="SSF56300">
    <property type="entry name" value="Metallo-dependent phosphatases"/>
    <property type="match status" value="1"/>
</dbReference>
<feature type="compositionally biased region" description="Basic and acidic residues" evidence="6">
    <location>
        <begin position="600"/>
        <end position="615"/>
    </location>
</feature>
<comment type="subcellular location">
    <subcellularLocation>
        <location evidence="1">Endoplasmic reticulum membrane</location>
        <topology evidence="1">Peripheral membrane protein</topology>
        <orientation evidence="1">Cytoplasmic side</orientation>
    </subcellularLocation>
</comment>
<keyword evidence="5" id="KW-0072">Autophagy</keyword>
<dbReference type="Pfam" id="PF00149">
    <property type="entry name" value="Metallophos"/>
    <property type="match status" value="1"/>
</dbReference>
<comment type="function">
    <text evidence="5">Involved in the initiation of assembly of the COPII coat required for the formation of transport vesicles from the endoplasmic reticulum (ER) and the selection of cargo molecules. Also involved in autophagy.</text>
</comment>
<feature type="compositionally biased region" description="Polar residues" evidence="6">
    <location>
        <begin position="1633"/>
        <end position="1687"/>
    </location>
</feature>
<feature type="domain" description="Calcineurin-like phosphoesterase" evidence="8">
    <location>
        <begin position="99"/>
        <end position="180"/>
    </location>
</feature>
<feature type="region of interest" description="Disordered" evidence="6">
    <location>
        <begin position="1606"/>
        <end position="2022"/>
    </location>
</feature>
<feature type="compositionally biased region" description="Basic and acidic residues" evidence="6">
    <location>
        <begin position="536"/>
        <end position="547"/>
    </location>
</feature>
<evidence type="ECO:0000256" key="4">
    <source>
        <dbReference type="ARBA" id="ARBA00022892"/>
    </source>
</evidence>
<feature type="region of interest" description="Disordered" evidence="6">
    <location>
        <begin position="787"/>
        <end position="806"/>
    </location>
</feature>
<feature type="domain" description="Sec16 central conserved" evidence="10">
    <location>
        <begin position="1114"/>
        <end position="1218"/>
    </location>
</feature>
<dbReference type="GO" id="GO:0016192">
    <property type="term" value="P:vesicle-mediated transport"/>
    <property type="evidence" value="ECO:0007669"/>
    <property type="project" value="UniProtKB-KW"/>
</dbReference>
<dbReference type="Pfam" id="PF12931">
    <property type="entry name" value="TPR_Sec16"/>
    <property type="match status" value="1"/>
</dbReference>
<dbReference type="GO" id="GO:0015031">
    <property type="term" value="P:protein transport"/>
    <property type="evidence" value="ECO:0007669"/>
    <property type="project" value="UniProtKB-KW"/>
</dbReference>
<keyword evidence="4 5" id="KW-0931">ER-Golgi transport</keyword>
<dbReference type="CDD" id="cd09233">
    <property type="entry name" value="ACE1-Sec16-like"/>
    <property type="match status" value="1"/>
</dbReference>
<feature type="compositionally biased region" description="Polar residues" evidence="6">
    <location>
        <begin position="1043"/>
        <end position="1095"/>
    </location>
</feature>
<feature type="compositionally biased region" description="Basic and acidic residues" evidence="6">
    <location>
        <begin position="492"/>
        <end position="509"/>
    </location>
</feature>
<dbReference type="InterPro" id="IPR050126">
    <property type="entry name" value="Ap4A_hydrolase"/>
</dbReference>
<keyword evidence="7" id="KW-1133">Transmembrane helix</keyword>
<dbReference type="Gene3D" id="1.20.58.940">
    <property type="match status" value="1"/>
</dbReference>
<comment type="caution">
    <text evidence="11">The sequence shown here is derived from an EMBL/GenBank/DDBJ whole genome shotgun (WGS) entry which is preliminary data.</text>
</comment>
<dbReference type="PANTHER" id="PTHR42850">
    <property type="entry name" value="METALLOPHOSPHOESTERASE"/>
    <property type="match status" value="1"/>
</dbReference>
<evidence type="ECO:0000259" key="9">
    <source>
        <dbReference type="Pfam" id="PF12931"/>
    </source>
</evidence>
<feature type="compositionally biased region" description="Low complexity" evidence="6">
    <location>
        <begin position="1761"/>
        <end position="1773"/>
    </location>
</feature>
<dbReference type="GO" id="GO:0016791">
    <property type="term" value="F:phosphatase activity"/>
    <property type="evidence" value="ECO:0007669"/>
    <property type="project" value="TreeGrafter"/>
</dbReference>
<feature type="compositionally biased region" description="Basic and acidic residues" evidence="6">
    <location>
        <begin position="1978"/>
        <end position="2001"/>
    </location>
</feature>
<evidence type="ECO:0000256" key="5">
    <source>
        <dbReference type="RuleBase" id="RU364101"/>
    </source>
</evidence>
<dbReference type="InterPro" id="IPR004843">
    <property type="entry name" value="Calcineurin-like_PHP"/>
</dbReference>
<feature type="region of interest" description="Disordered" evidence="6">
    <location>
        <begin position="979"/>
        <end position="1097"/>
    </location>
</feature>
<dbReference type="InterPro" id="IPR029052">
    <property type="entry name" value="Metallo-depent_PP-like"/>
</dbReference>
<proteinExistence type="inferred from homology"/>
<accession>A0A9P5GA96</accession>
<sequence length="2164" mass="233782">MHTDSEHLAGGGQPNYESTRTAAPEYYYYDDNELDDDNPNKGRRNVLYYIAIGIVSIVLIYSYFQLVLGVEPAYTRVPDLVRVQTLEQHQSPAYQDARRLVIVGDIHGKFKSLKKLLAKVDYSPETDHLVFLGDMISKGPNSLEVLDFAAEHNVSCVRGNHEDSVLHQYAALHRLPAPRVEPPSGESDSIRIHTAFVRASDKSVARKLKPSHIEYLGTCPAILDLGQVGFRNTSAVAVHAGLQWNIPRLEDQIPEVVFTMRSLLPPELTTPSEDTDGVPWSKVWSQKQKEKPRHERISVFYGHNARDGLTKHRYTAGIDTGCASGVPLNTDFVKIDAFDNGEELVNDIDDKEIESNAADLEASESLNALPNPTNTTSIPHDVIDLTEDRIDFADESINPSVPEPVTDKPLTNQSSFEELISGPASVNTSTAPFADHQDTGITTEPITIDDDRNVENPLPATESITAERDEQPDPAPHQDLSGPAHENQPFTESEKLALEESTIEEHTTEEFAVEEPSEDLTHSLVDDISQPAESVSKSHDLAHREAPELAQEESAESVFEELAQPVTEQKIEPNQEEVAKPSEPLNDSSAVTHESFTPVSDDKAEPGAQEPESKQPAHAPAFEDTLVHPVEAAPLVVDLDSRPLELFSRSKPEDAAEEDENIFAGDDGDDSFLNDIRQSQDNQNDHAIPFESDTDDFFSQLKNDSNQTTDEHLSVPKRSDKDDPFSQLFEKDEDDFVASLSTKKRGRSHKRDPSFFATSSADDPFFSKLGSQDNASDFTAGLGLSAIPESKVSEETEKPKEPVPKADLSKSLAFLLEEDDELLPDDYVEPAKPKTAATAVPPQPIAKDPVQSALPPQPIAKDPVQPALLRQASFANAFPGVPPAQPQHSQPVKAASTSKAAGNNAFDLPTDMVPKINETQPPLLPPQPPFSPKAQNQALYSPNLGPQVPPAAVPNEYSPRLGSQIPVIPPVMPPVVPPVSQQYAPQTSPYQSRANSSAGLYQQPPHAPPMQSTPPPVLQPAANLTMHGSFGDLPTNPVPKSNPYASTGNIPGVNPNLSPVSRNSSVANMSNVLRQSPQRFPNKTNANAYAPSSSEVMPASAPVNNEALLRRQFPIFRWGSTGKAVCVIPPQIAFGGASTNIEIKVVPVNQIITSDPYLSKFPFGIVSAKGAQKNKKKDLEKWIEDYVGENEEKGKAPGSKTTRSSDRIALWKVLLALLKTGSPTAKPSKELTDSVRAILDPFVQAYDSGELDSFAPASDIYQRGMGQLTASALGNNSSQNVKPDDVNRLVDYIKVGQREIALKYALDQRLWAHSLILASSLGPTQWLNTVSEFVREEVRPLPSQSAHDLAFMYRVFSGAGADSVSEIIPGQPPFSAQGLPAGPELDASLSNWRSLISMLFSNASPMNLETAKTLSTLLLKSGFIEGAHLCHVLLGTGVFGAPDGSFELFGSDASIGVGRDVDSILLSLALEYYKLSSEASPTVTSFPHLILYKLNLVAYLIDRGDITEAQTLFDNTTGIVKSSKAVSYAPGLYDYIDVLAQRLNLTPQDNSSSGWFSSKLGRPKFDKMLGHLDKSFSKFVAGDDDSASKEQDGIFKRLAETPMVSRTQSVADLPNHPYTAANVKANPYGPPISVNTSANSPDSGSLRSQSAVGLNQVFSPQKTQPRPFSPYTPSRTQQEVASNTPSANDYPEAPGSTTSSISRPPSSVHEVSASSLPLRQGSANPYAAPSAGSNPYAPSQDASPGNPYAPSTNASSSNLYAPSSHHSSPAAPSQSLDSPRSFSRNNSFPSVAEEEPADVSPNPYAPPNANPLGSAGGYNPYAPSPAAEQSDKSQEEPKHEHSSSLGDLHAAPSFGNYNPYSAYGYNPDEPSTPEAREEDHQFNQGAELSENEPEPAPEPYVSPEYGYSHNDDEVNSSSRSFGHSYTPSESIISPMGAPTFGSQTFASPGTDYQHSTSNDNNYDDDEIEDLGFANNSFKKKEEPAPEAEKKEEKKKEEEKSKKGWFSWMRKGGDNDSPKPVQIKLGQEMSLVYDPVLKRYVNKNAPKEDLKPVAATPPPPPSSHSSMSQPSLSSPPSFNPSGPSAGSPFASGPPSFDSRAGSAAPPSSIPSGPPSAQDSARSSPAIPVSGGLDDLLAAAPTAGRKPARRNARNRYVDVVAQQQQK</sequence>
<keyword evidence="2 5" id="KW-0813">Transport</keyword>
<dbReference type="PANTHER" id="PTHR42850:SF4">
    <property type="entry name" value="ZINC-DEPENDENT ENDOPOLYPHOSPHATASE"/>
    <property type="match status" value="1"/>
</dbReference>
<dbReference type="Proteomes" id="UP000750522">
    <property type="component" value="Unassembled WGS sequence"/>
</dbReference>
<evidence type="ECO:0000256" key="3">
    <source>
        <dbReference type="ARBA" id="ARBA00022824"/>
    </source>
</evidence>
<feature type="compositionally biased region" description="Polar residues" evidence="6">
    <location>
        <begin position="1774"/>
        <end position="1789"/>
    </location>
</feature>
<dbReference type="Gene3D" id="6.20.50.30">
    <property type="match status" value="1"/>
</dbReference>
<keyword evidence="7" id="KW-0812">Transmembrane</keyword>
<evidence type="ECO:0000313" key="11">
    <source>
        <dbReference type="EMBL" id="KAF5104658.1"/>
    </source>
</evidence>
<keyword evidence="3 5" id="KW-0256">Endoplasmic reticulum</keyword>
<feature type="compositionally biased region" description="Polar residues" evidence="6">
    <location>
        <begin position="1915"/>
        <end position="1931"/>
    </location>
</feature>
<feature type="compositionally biased region" description="Polar residues" evidence="6">
    <location>
        <begin position="886"/>
        <end position="901"/>
    </location>
</feature>
<feature type="compositionally biased region" description="Pro residues" evidence="6">
    <location>
        <begin position="922"/>
        <end position="931"/>
    </location>
</feature>
<evidence type="ECO:0000313" key="12">
    <source>
        <dbReference type="Proteomes" id="UP000750522"/>
    </source>
</evidence>
<feature type="compositionally biased region" description="Basic and acidic residues" evidence="6">
    <location>
        <begin position="709"/>
        <end position="724"/>
    </location>
</feature>
<dbReference type="InterPro" id="IPR006186">
    <property type="entry name" value="Ser/Thr-sp_prot-phosphatase"/>
</dbReference>
<feature type="region of interest" description="Disordered" evidence="6">
    <location>
        <begin position="833"/>
        <end position="861"/>
    </location>
</feature>
<evidence type="ECO:0000259" key="10">
    <source>
        <dbReference type="Pfam" id="PF12932"/>
    </source>
</evidence>
<evidence type="ECO:0000256" key="1">
    <source>
        <dbReference type="ARBA" id="ARBA00004397"/>
    </source>
</evidence>
<reference evidence="11" key="2">
    <citation type="submission" date="2020-01" db="EMBL/GenBank/DDBJ databases">
        <authorList>
            <person name="Perkins V."/>
            <person name="Lessard M.-H."/>
            <person name="Dugat-Bony E."/>
            <person name="Frenette M."/>
            <person name="Labrie S."/>
        </authorList>
    </citation>
    <scope>NUCLEOTIDE SEQUENCE</scope>
    <source>
        <strain evidence="11">LMA-70</strain>
    </source>
</reference>
<dbReference type="GO" id="GO:0006798">
    <property type="term" value="P:polyphosphate catabolic process"/>
    <property type="evidence" value="ECO:0007669"/>
    <property type="project" value="TreeGrafter"/>
</dbReference>
<keyword evidence="5 7" id="KW-0472">Membrane</keyword>
<organism evidence="11 12">
    <name type="scientific">Geotrichum candidum</name>
    <name type="common">Oospora lactis</name>
    <name type="synonym">Dipodascus geotrichum</name>
    <dbReference type="NCBI Taxonomy" id="1173061"/>
    <lineage>
        <taxon>Eukaryota</taxon>
        <taxon>Fungi</taxon>
        <taxon>Dikarya</taxon>
        <taxon>Ascomycota</taxon>
        <taxon>Saccharomycotina</taxon>
        <taxon>Dipodascomycetes</taxon>
        <taxon>Dipodascales</taxon>
        <taxon>Dipodascaceae</taxon>
        <taxon>Geotrichum</taxon>
    </lineage>
</organism>
<dbReference type="PRINTS" id="PR00114">
    <property type="entry name" value="STPHPHTASE"/>
</dbReference>
<reference evidence="11" key="1">
    <citation type="journal article" date="2020" name="Front. Microbiol.">
        <title>Phenotypic and Genetic Characterization of the Cheese Ripening Yeast Geotrichum candidum.</title>
        <authorList>
            <person name="Perkins V."/>
            <person name="Vignola S."/>
            <person name="Lessard M.H."/>
            <person name="Plante P.L."/>
            <person name="Corbeil J."/>
            <person name="Dugat-Bony E."/>
            <person name="Frenette M."/>
            <person name="Labrie S."/>
        </authorList>
    </citation>
    <scope>NUCLEOTIDE SEQUENCE</scope>
    <source>
        <strain evidence="11">LMA-70</strain>
    </source>
</reference>
<feature type="compositionally biased region" description="Basic and acidic residues" evidence="6">
    <location>
        <begin position="1829"/>
        <end position="1842"/>
    </location>
</feature>
<feature type="compositionally biased region" description="Acidic residues" evidence="6">
    <location>
        <begin position="655"/>
        <end position="672"/>
    </location>
</feature>
<feature type="region of interest" description="Disordered" evidence="6">
    <location>
        <begin position="648"/>
        <end position="762"/>
    </location>
</feature>
<evidence type="ECO:0000259" key="8">
    <source>
        <dbReference type="Pfam" id="PF00149"/>
    </source>
</evidence>
<feature type="compositionally biased region" description="Polar residues" evidence="6">
    <location>
        <begin position="585"/>
        <end position="598"/>
    </location>
</feature>
<evidence type="ECO:0000256" key="7">
    <source>
        <dbReference type="SAM" id="Phobius"/>
    </source>
</evidence>
<evidence type="ECO:0000256" key="6">
    <source>
        <dbReference type="SAM" id="MobiDB-lite"/>
    </source>
</evidence>
<protein>
    <recommendedName>
        <fullName evidence="5">Protein transport protein sec16</fullName>
    </recommendedName>
</protein>
<feature type="compositionally biased region" description="Polar residues" evidence="6">
    <location>
        <begin position="1731"/>
        <end position="1760"/>
    </location>
</feature>